<dbReference type="RefSeq" id="WP_015068205.1">
    <property type="nucleotide sequence ID" value="NZ_CP013928.1"/>
</dbReference>
<dbReference type="PANTHER" id="PTHR23416">
    <property type="entry name" value="SIALIC ACID SYNTHASE-RELATED"/>
    <property type="match status" value="1"/>
</dbReference>
<name>A0AAC8XM49_9ALTE</name>
<dbReference type="Gene3D" id="2.160.10.10">
    <property type="entry name" value="Hexapeptide repeat proteins"/>
    <property type="match status" value="1"/>
</dbReference>
<dbReference type="InterPro" id="IPR011004">
    <property type="entry name" value="Trimer_LpxA-like_sf"/>
</dbReference>
<proteinExistence type="predicted"/>
<accession>A0AAC8XM49</accession>
<evidence type="ECO:0000313" key="1">
    <source>
        <dbReference type="EMBL" id="AMJ79940.1"/>
    </source>
</evidence>
<reference evidence="1 2" key="1">
    <citation type="submission" date="2015-12" db="EMBL/GenBank/DDBJ databases">
        <title>Intraspecies pangenome expansion in the marine bacterium Alteromonas.</title>
        <authorList>
            <person name="Lopez-Perez M."/>
            <person name="Rodriguez-Valera F."/>
        </authorList>
    </citation>
    <scope>NUCLEOTIDE SEQUENCE [LARGE SCALE GENOMIC DNA]</scope>
    <source>
        <strain evidence="1 2">UM8</strain>
    </source>
</reference>
<gene>
    <name evidence="1" type="ORF">AV942_17440</name>
</gene>
<dbReference type="Proteomes" id="UP000061468">
    <property type="component" value="Chromosome"/>
</dbReference>
<sequence length="216" mass="23421">MASIEGLNLDINGDANQIDIDESSKFSRSRINVTGSNNKIKLGKALNYNNLILNLKGNNKTISIEETSKNINGLKIVSIRGDNQIVTIGKNFSCGGLEIQMNDGNEALTIGNDCLFSWGLKMRTSDGHSIINLETGEAINSPKNIEIGSHVWIGEDVKVLKGGRVPNNSVVGSFSVITKSFTEENTILAGTPAKIVKEGINWDREMPSKFNAKIKS</sequence>
<evidence type="ECO:0008006" key="3">
    <source>
        <dbReference type="Google" id="ProtNLM"/>
    </source>
</evidence>
<dbReference type="PANTHER" id="PTHR23416:SF78">
    <property type="entry name" value="LIPOPOLYSACCHARIDE BIOSYNTHESIS O-ACETYL TRANSFERASE WBBJ-RELATED"/>
    <property type="match status" value="1"/>
</dbReference>
<organism evidence="1 2">
    <name type="scientific">Alteromonas mediterranea</name>
    <dbReference type="NCBI Taxonomy" id="314275"/>
    <lineage>
        <taxon>Bacteria</taxon>
        <taxon>Pseudomonadati</taxon>
        <taxon>Pseudomonadota</taxon>
        <taxon>Gammaproteobacteria</taxon>
        <taxon>Alteromonadales</taxon>
        <taxon>Alteromonadaceae</taxon>
        <taxon>Alteromonas/Salinimonas group</taxon>
        <taxon>Alteromonas</taxon>
    </lineage>
</organism>
<dbReference type="AlphaFoldDB" id="A0AAC8XM49"/>
<evidence type="ECO:0000313" key="2">
    <source>
        <dbReference type="Proteomes" id="UP000061468"/>
    </source>
</evidence>
<protein>
    <recommendedName>
        <fullName evidence="3">Acetyltransferase</fullName>
    </recommendedName>
</protein>
<dbReference type="EMBL" id="CP013928">
    <property type="protein sequence ID" value="AMJ79940.1"/>
    <property type="molecule type" value="Genomic_DNA"/>
</dbReference>
<dbReference type="SUPFAM" id="SSF51161">
    <property type="entry name" value="Trimeric LpxA-like enzymes"/>
    <property type="match status" value="1"/>
</dbReference>
<dbReference type="InterPro" id="IPR051159">
    <property type="entry name" value="Hexapeptide_acetyltransf"/>
</dbReference>